<evidence type="ECO:0000256" key="1">
    <source>
        <dbReference type="SAM" id="MobiDB-lite"/>
    </source>
</evidence>
<proteinExistence type="predicted"/>
<feature type="compositionally biased region" description="Basic residues" evidence="1">
    <location>
        <begin position="1"/>
        <end position="15"/>
    </location>
</feature>
<organism evidence="2">
    <name type="scientific">Pararge aegeria</name>
    <name type="common">speckled wood butterfly</name>
    <dbReference type="NCBI Taxonomy" id="116150"/>
    <lineage>
        <taxon>Eukaryota</taxon>
        <taxon>Metazoa</taxon>
        <taxon>Ecdysozoa</taxon>
        <taxon>Arthropoda</taxon>
        <taxon>Hexapoda</taxon>
        <taxon>Insecta</taxon>
        <taxon>Pterygota</taxon>
        <taxon>Neoptera</taxon>
        <taxon>Endopterygota</taxon>
        <taxon>Lepidoptera</taxon>
        <taxon>Glossata</taxon>
        <taxon>Ditrysia</taxon>
        <taxon>Papilionoidea</taxon>
        <taxon>Nymphalidae</taxon>
        <taxon>Satyrinae</taxon>
        <taxon>Satyrini</taxon>
        <taxon>Parargina</taxon>
        <taxon>Pararge</taxon>
    </lineage>
</organism>
<evidence type="ECO:0000313" key="2">
    <source>
        <dbReference type="EMBL" id="JAA88182.1"/>
    </source>
</evidence>
<feature type="region of interest" description="Disordered" evidence="1">
    <location>
        <begin position="1"/>
        <end position="48"/>
    </location>
</feature>
<dbReference type="AlphaFoldDB" id="S4PXV5"/>
<dbReference type="EMBL" id="GAIX01004378">
    <property type="protein sequence ID" value="JAA88182.1"/>
    <property type="molecule type" value="Transcribed_RNA"/>
</dbReference>
<name>S4PXV5_9NEOP</name>
<protein>
    <submittedName>
        <fullName evidence="2">Uncharacterized protein</fullName>
    </submittedName>
</protein>
<accession>S4PXV5</accession>
<sequence length="98" mass="11074">MTRRTRPTKRTRPRRTCGSGEAPSPTTTRRCGTTARPAADSPTTRTRALTDACGRASVISYYTLFEDFCSASFSKSTHTTLRTHDYMLQILRHNRYSP</sequence>
<reference evidence="2" key="1">
    <citation type="journal article" date="2013" name="BMC Genomics">
        <title>Unscrambling butterfly oogenesis.</title>
        <authorList>
            <person name="Carter J.M."/>
            <person name="Baker S.C."/>
            <person name="Pink R."/>
            <person name="Carter D.R."/>
            <person name="Collins A."/>
            <person name="Tomlin J."/>
            <person name="Gibbs M."/>
            <person name="Breuker C.J."/>
        </authorList>
    </citation>
    <scope>NUCLEOTIDE SEQUENCE</scope>
    <source>
        <tissue evidence="2">Ovary</tissue>
    </source>
</reference>
<reference evidence="2" key="2">
    <citation type="submission" date="2013-05" db="EMBL/GenBank/DDBJ databases">
        <authorList>
            <person name="Carter J.-M."/>
            <person name="Baker S.C."/>
            <person name="Pink R."/>
            <person name="Carter D.R.F."/>
            <person name="Collins A."/>
            <person name="Tomlin J."/>
            <person name="Gibbs M."/>
            <person name="Breuker C.J."/>
        </authorList>
    </citation>
    <scope>NUCLEOTIDE SEQUENCE</scope>
    <source>
        <tissue evidence="2">Ovary</tissue>
    </source>
</reference>